<feature type="transmembrane region" description="Helical" evidence="7">
    <location>
        <begin position="132"/>
        <end position="155"/>
    </location>
</feature>
<dbReference type="Gramene" id="GBG65505">
    <property type="protein sequence ID" value="GBG65505"/>
    <property type="gene ID" value="CBR_g51099"/>
</dbReference>
<feature type="transmembrane region" description="Helical" evidence="7">
    <location>
        <begin position="497"/>
        <end position="519"/>
    </location>
</feature>
<feature type="region of interest" description="Disordered" evidence="6">
    <location>
        <begin position="1"/>
        <end position="44"/>
    </location>
</feature>
<feature type="compositionally biased region" description="Low complexity" evidence="6">
    <location>
        <begin position="341"/>
        <end position="353"/>
    </location>
</feature>
<evidence type="ECO:0000259" key="8">
    <source>
        <dbReference type="PROSITE" id="PS50850"/>
    </source>
</evidence>
<keyword evidence="5 7" id="KW-0472">Membrane</keyword>
<dbReference type="SUPFAM" id="SSF103473">
    <property type="entry name" value="MFS general substrate transporter"/>
    <property type="match status" value="1"/>
</dbReference>
<comment type="subcellular location">
    <subcellularLocation>
        <location evidence="1">Membrane</location>
        <topology evidence="1">Multi-pass membrane protein</topology>
    </subcellularLocation>
</comment>
<dbReference type="GO" id="GO:0022857">
    <property type="term" value="F:transmembrane transporter activity"/>
    <property type="evidence" value="ECO:0007669"/>
    <property type="project" value="InterPro"/>
</dbReference>
<feature type="region of interest" description="Disordered" evidence="6">
    <location>
        <begin position="320"/>
        <end position="355"/>
    </location>
</feature>
<evidence type="ECO:0000313" key="9">
    <source>
        <dbReference type="EMBL" id="GBG65505.1"/>
    </source>
</evidence>
<keyword evidence="3 7" id="KW-0812">Transmembrane</keyword>
<dbReference type="AlphaFoldDB" id="A0A388K629"/>
<feature type="transmembrane region" description="Helical" evidence="7">
    <location>
        <begin position="103"/>
        <end position="120"/>
    </location>
</feature>
<sequence length="606" mass="64895">MATSSGSGSRGDGSADRPSSTVRSDSTRDLALDPVSLDDSADGPREYDVSEGIDALGFGWFQVMMLFYSGLAWVGDAMEMLLLSFVGPAAKCEWNLNGTMEGAVTSTVFVGMLFGAYVWGAVSDVKGRRAGFFMTACFTAVFGILSSFSFSYWWLILTRGLVGFGLGGVHVPYALFLEFVPGQDRAFWLVVINVFWTVGSIVEALLAWAIMPTLGWRWLVAVSAAPLIVLLILYPFLPESPRFLQLKGDLDSLNAMFRKIAIYNGKPPLAGKLVLKGAPPEEEFSPSSLLPSFSLKKRLLPLSPSSKLGLGWARLSKSSSIGDGEAEGRGVEAETAGSGAGKAAVASPPGSGAHKADTAWEKVCAILSPSWRRTTLLLWMVFIGCAFSYYGIVLYTTEVALQHGNNPSPRGIHPLWREDCNPSNGTDDGTCIGKGRPKFDNSQYRDVLLASFAEVPGLIATAIMVQTMSRRVMLAIFFVVDAVALAPFFLIRTREVVVFLLFVARAAVSGAFTAAYVYAPEVYPTTVRSTGLGMAAGMARIGGLICPFVAVALVEGCHETIAVAIFIVIAVASAAASVLLPIETRGKQLTDFLGEKAVELPRLPPR</sequence>
<evidence type="ECO:0000256" key="1">
    <source>
        <dbReference type="ARBA" id="ARBA00004141"/>
    </source>
</evidence>
<keyword evidence="10" id="KW-1185">Reference proteome</keyword>
<protein>
    <recommendedName>
        <fullName evidence="8">Major facilitator superfamily (MFS) profile domain-containing protein</fullName>
    </recommendedName>
</protein>
<dbReference type="OMA" id="LLWFIWM"/>
<name>A0A388K629_CHABU</name>
<feature type="transmembrane region" description="Helical" evidence="7">
    <location>
        <begin position="187"/>
        <end position="210"/>
    </location>
</feature>
<dbReference type="PANTHER" id="PTHR23511">
    <property type="entry name" value="SYNAPTIC VESICLE GLYCOPROTEIN 2"/>
    <property type="match status" value="1"/>
</dbReference>
<feature type="transmembrane region" description="Helical" evidence="7">
    <location>
        <begin position="161"/>
        <end position="180"/>
    </location>
</feature>
<dbReference type="Pfam" id="PF00083">
    <property type="entry name" value="Sugar_tr"/>
    <property type="match status" value="1"/>
</dbReference>
<evidence type="ECO:0000256" key="3">
    <source>
        <dbReference type="ARBA" id="ARBA00022692"/>
    </source>
</evidence>
<evidence type="ECO:0000256" key="4">
    <source>
        <dbReference type="ARBA" id="ARBA00022989"/>
    </source>
</evidence>
<evidence type="ECO:0000256" key="6">
    <source>
        <dbReference type="SAM" id="MobiDB-lite"/>
    </source>
</evidence>
<evidence type="ECO:0000256" key="2">
    <source>
        <dbReference type="ARBA" id="ARBA00022448"/>
    </source>
</evidence>
<dbReference type="OrthoDB" id="4139357at2759"/>
<dbReference type="InterPro" id="IPR020846">
    <property type="entry name" value="MFS_dom"/>
</dbReference>
<feature type="transmembrane region" description="Helical" evidence="7">
    <location>
        <begin position="216"/>
        <end position="237"/>
    </location>
</feature>
<proteinExistence type="predicted"/>
<dbReference type="EMBL" id="BFEA01000062">
    <property type="protein sequence ID" value="GBG65505.1"/>
    <property type="molecule type" value="Genomic_DNA"/>
</dbReference>
<organism evidence="9 10">
    <name type="scientific">Chara braunii</name>
    <name type="common">Braun's stonewort</name>
    <dbReference type="NCBI Taxonomy" id="69332"/>
    <lineage>
        <taxon>Eukaryota</taxon>
        <taxon>Viridiplantae</taxon>
        <taxon>Streptophyta</taxon>
        <taxon>Charophyceae</taxon>
        <taxon>Charales</taxon>
        <taxon>Characeae</taxon>
        <taxon>Chara</taxon>
    </lineage>
</organism>
<feature type="transmembrane region" description="Helical" evidence="7">
    <location>
        <begin position="560"/>
        <end position="580"/>
    </location>
</feature>
<feature type="transmembrane region" description="Helical" evidence="7">
    <location>
        <begin position="472"/>
        <end position="491"/>
    </location>
</feature>
<dbReference type="InterPro" id="IPR036259">
    <property type="entry name" value="MFS_trans_sf"/>
</dbReference>
<dbReference type="InterPro" id="IPR005828">
    <property type="entry name" value="MFS_sugar_transport-like"/>
</dbReference>
<feature type="domain" description="Major facilitator superfamily (MFS) profile" evidence="8">
    <location>
        <begin position="65"/>
        <end position="585"/>
    </location>
</feature>
<dbReference type="Proteomes" id="UP000265515">
    <property type="component" value="Unassembled WGS sequence"/>
</dbReference>
<dbReference type="PANTHER" id="PTHR23511:SF5">
    <property type="entry name" value="MAJOR FACILITATOR-TYPE TRANSPORTER HXNZ-RELATED"/>
    <property type="match status" value="1"/>
</dbReference>
<dbReference type="GO" id="GO:0016020">
    <property type="term" value="C:membrane"/>
    <property type="evidence" value="ECO:0007669"/>
    <property type="project" value="UniProtKB-SubCell"/>
</dbReference>
<dbReference type="Gene3D" id="1.20.1250.20">
    <property type="entry name" value="MFS general substrate transporter like domains"/>
    <property type="match status" value="1"/>
</dbReference>
<keyword evidence="4 7" id="KW-1133">Transmembrane helix</keyword>
<gene>
    <name evidence="9" type="ORF">CBR_g51099</name>
</gene>
<evidence type="ECO:0000256" key="7">
    <source>
        <dbReference type="SAM" id="Phobius"/>
    </source>
</evidence>
<evidence type="ECO:0000313" key="10">
    <source>
        <dbReference type="Proteomes" id="UP000265515"/>
    </source>
</evidence>
<feature type="transmembrane region" description="Helical" evidence="7">
    <location>
        <begin position="55"/>
        <end position="75"/>
    </location>
</feature>
<comment type="caution">
    <text evidence="9">The sequence shown here is derived from an EMBL/GenBank/DDBJ whole genome shotgun (WGS) entry which is preliminary data.</text>
</comment>
<evidence type="ECO:0000256" key="5">
    <source>
        <dbReference type="ARBA" id="ARBA00023136"/>
    </source>
</evidence>
<dbReference type="PROSITE" id="PS50850">
    <property type="entry name" value="MFS"/>
    <property type="match status" value="1"/>
</dbReference>
<accession>A0A388K629</accession>
<keyword evidence="2" id="KW-0813">Transport</keyword>
<feature type="transmembrane region" description="Helical" evidence="7">
    <location>
        <begin position="376"/>
        <end position="395"/>
    </location>
</feature>
<dbReference type="STRING" id="69332.A0A388K629"/>
<feature type="transmembrane region" description="Helical" evidence="7">
    <location>
        <begin position="531"/>
        <end position="554"/>
    </location>
</feature>
<reference evidence="9 10" key="1">
    <citation type="journal article" date="2018" name="Cell">
        <title>The Chara Genome: Secondary Complexity and Implications for Plant Terrestrialization.</title>
        <authorList>
            <person name="Nishiyama T."/>
            <person name="Sakayama H."/>
            <person name="Vries J.D."/>
            <person name="Buschmann H."/>
            <person name="Saint-Marcoux D."/>
            <person name="Ullrich K.K."/>
            <person name="Haas F.B."/>
            <person name="Vanderstraeten L."/>
            <person name="Becker D."/>
            <person name="Lang D."/>
            <person name="Vosolsobe S."/>
            <person name="Rombauts S."/>
            <person name="Wilhelmsson P.K.I."/>
            <person name="Janitza P."/>
            <person name="Kern R."/>
            <person name="Heyl A."/>
            <person name="Rumpler F."/>
            <person name="Villalobos L.I.A.C."/>
            <person name="Clay J.M."/>
            <person name="Skokan R."/>
            <person name="Toyoda A."/>
            <person name="Suzuki Y."/>
            <person name="Kagoshima H."/>
            <person name="Schijlen E."/>
            <person name="Tajeshwar N."/>
            <person name="Catarino B."/>
            <person name="Hetherington A.J."/>
            <person name="Saltykova A."/>
            <person name="Bonnot C."/>
            <person name="Breuninger H."/>
            <person name="Symeonidi A."/>
            <person name="Radhakrishnan G.V."/>
            <person name="Van Nieuwerburgh F."/>
            <person name="Deforce D."/>
            <person name="Chang C."/>
            <person name="Karol K.G."/>
            <person name="Hedrich R."/>
            <person name="Ulvskov P."/>
            <person name="Glockner G."/>
            <person name="Delwiche C.F."/>
            <person name="Petrasek J."/>
            <person name="Van de Peer Y."/>
            <person name="Friml J."/>
            <person name="Beilby M."/>
            <person name="Dolan L."/>
            <person name="Kohara Y."/>
            <person name="Sugano S."/>
            <person name="Fujiyama A."/>
            <person name="Delaux P.-M."/>
            <person name="Quint M."/>
            <person name="TheiBen G."/>
            <person name="Hagemann M."/>
            <person name="Harholt J."/>
            <person name="Dunand C."/>
            <person name="Zachgo S."/>
            <person name="Langdale J."/>
            <person name="Maumus F."/>
            <person name="Straeten D.V.D."/>
            <person name="Gould S.B."/>
            <person name="Rensing S.A."/>
        </authorList>
    </citation>
    <scope>NUCLEOTIDE SEQUENCE [LARGE SCALE GENOMIC DNA]</scope>
    <source>
        <strain evidence="9 10">S276</strain>
    </source>
</reference>